<evidence type="ECO:0008006" key="3">
    <source>
        <dbReference type="Google" id="ProtNLM"/>
    </source>
</evidence>
<dbReference type="InterPro" id="IPR052025">
    <property type="entry name" value="Xyloglucanase_GH74"/>
</dbReference>
<dbReference type="SUPFAM" id="SSF110296">
    <property type="entry name" value="Oligoxyloglucan reducing end-specific cellobiohydrolase"/>
    <property type="match status" value="1"/>
</dbReference>
<dbReference type="Gene3D" id="2.130.10.10">
    <property type="entry name" value="YVTN repeat-like/Quinoprotein amine dehydrogenase"/>
    <property type="match status" value="1"/>
</dbReference>
<dbReference type="InterPro" id="IPR015943">
    <property type="entry name" value="WD40/YVTN_repeat-like_dom_sf"/>
</dbReference>
<sequence length="368" mass="40652">MSERLLVGTHKGLFRIERSDRGRWSIARSWFLGDPVSMLLVEPGGRRLHAALDLGHFGVKLQRSEDAGETWTLAPVPVFPPKPEGLEDKDPMRGVEVPWSTLLIWALECGAPGELWCGVIPGALFHSRDEGDTWEIARTLWEDPRRSQWTGGGYDFAGIHSILVDPRDPRHVTVGVSVGGVWTTRDAGATWSLIGSGLRNAYLPAALADDPITQDAHLIVQCPAHPERLWMQHHNGIFRSDDAGAAWTEITEVAPSSFGFAVAVHPRDPDTAWFVPATKDEQRFPVDARLVVTRTRDAGASFEVLSRGLPDEPAYDLVYRHALACAEDGERLAFGSTTGSLWVSEDQGDSWQSVSHHLPPVLCVRFEH</sequence>
<evidence type="ECO:0000313" key="1">
    <source>
        <dbReference type="EMBL" id="RKT44917.1"/>
    </source>
</evidence>
<dbReference type="GO" id="GO:0010411">
    <property type="term" value="P:xyloglucan metabolic process"/>
    <property type="evidence" value="ECO:0007669"/>
    <property type="project" value="TreeGrafter"/>
</dbReference>
<name>A0A495V971_9GAMM</name>
<dbReference type="PANTHER" id="PTHR43739">
    <property type="entry name" value="XYLOGLUCANASE (EUROFUNG)"/>
    <property type="match status" value="1"/>
</dbReference>
<dbReference type="OrthoDB" id="5664384at2"/>
<dbReference type="AlphaFoldDB" id="A0A495V971"/>
<reference evidence="1 2" key="1">
    <citation type="submission" date="2018-10" db="EMBL/GenBank/DDBJ databases">
        <title>Genomic Encyclopedia of Archaeal and Bacterial Type Strains, Phase II (KMG-II): from individual species to whole genera.</title>
        <authorList>
            <person name="Goeker M."/>
        </authorList>
    </citation>
    <scope>NUCLEOTIDE SEQUENCE [LARGE SCALE GENOMIC DNA]</scope>
    <source>
        <strain evidence="1 2">DSM 235</strain>
    </source>
</reference>
<dbReference type="EMBL" id="RBXL01000001">
    <property type="protein sequence ID" value="RKT44917.1"/>
    <property type="molecule type" value="Genomic_DNA"/>
</dbReference>
<keyword evidence="2" id="KW-1185">Reference proteome</keyword>
<protein>
    <recommendedName>
        <fullName evidence="3">BNR/Asp-box repeat protein</fullName>
    </recommendedName>
</protein>
<proteinExistence type="predicted"/>
<dbReference type="Proteomes" id="UP000274556">
    <property type="component" value="Unassembled WGS sequence"/>
</dbReference>
<dbReference type="PANTHER" id="PTHR43739:SF5">
    <property type="entry name" value="EXO-ALPHA-SIALIDASE"/>
    <property type="match status" value="1"/>
</dbReference>
<gene>
    <name evidence="1" type="ORF">BDD21_2321</name>
</gene>
<comment type="caution">
    <text evidence="1">The sequence shown here is derived from an EMBL/GenBank/DDBJ whole genome shotgun (WGS) entry which is preliminary data.</text>
</comment>
<evidence type="ECO:0000313" key="2">
    <source>
        <dbReference type="Proteomes" id="UP000274556"/>
    </source>
</evidence>
<accession>A0A495V971</accession>
<organism evidence="1 2">
    <name type="scientific">Thiocapsa rosea</name>
    <dbReference type="NCBI Taxonomy" id="69360"/>
    <lineage>
        <taxon>Bacteria</taxon>
        <taxon>Pseudomonadati</taxon>
        <taxon>Pseudomonadota</taxon>
        <taxon>Gammaproteobacteria</taxon>
        <taxon>Chromatiales</taxon>
        <taxon>Chromatiaceae</taxon>
        <taxon>Thiocapsa</taxon>
    </lineage>
</organism>
<dbReference type="CDD" id="cd15482">
    <property type="entry name" value="Sialidase_non-viral"/>
    <property type="match status" value="1"/>
</dbReference>
<dbReference type="RefSeq" id="WP_120797283.1">
    <property type="nucleotide sequence ID" value="NZ_RBXL01000001.1"/>
</dbReference>